<proteinExistence type="predicted"/>
<dbReference type="Gene3D" id="3.40.50.2020">
    <property type="match status" value="1"/>
</dbReference>
<accession>A0A0A9DNM3</accession>
<protein>
    <submittedName>
        <fullName evidence="1">Uncharacterized protein</fullName>
    </submittedName>
</protein>
<organism evidence="1">
    <name type="scientific">Arundo donax</name>
    <name type="common">Giant reed</name>
    <name type="synonym">Donax arundinaceus</name>
    <dbReference type="NCBI Taxonomy" id="35708"/>
    <lineage>
        <taxon>Eukaryota</taxon>
        <taxon>Viridiplantae</taxon>
        <taxon>Streptophyta</taxon>
        <taxon>Embryophyta</taxon>
        <taxon>Tracheophyta</taxon>
        <taxon>Spermatophyta</taxon>
        <taxon>Magnoliopsida</taxon>
        <taxon>Liliopsida</taxon>
        <taxon>Poales</taxon>
        <taxon>Poaceae</taxon>
        <taxon>PACMAD clade</taxon>
        <taxon>Arundinoideae</taxon>
        <taxon>Arundineae</taxon>
        <taxon>Arundo</taxon>
    </lineage>
</organism>
<sequence length="36" mass="4107">MHLIGDVKGKVAIMVDDMIDTAGWQYVFTFLVTDIY</sequence>
<dbReference type="EMBL" id="GBRH01208489">
    <property type="protein sequence ID" value="JAD89406.1"/>
    <property type="molecule type" value="Transcribed_RNA"/>
</dbReference>
<dbReference type="CDD" id="cd06223">
    <property type="entry name" value="PRTases_typeI"/>
    <property type="match status" value="1"/>
</dbReference>
<dbReference type="SUPFAM" id="SSF53271">
    <property type="entry name" value="PRTase-like"/>
    <property type="match status" value="1"/>
</dbReference>
<reference evidence="1" key="1">
    <citation type="submission" date="2014-09" db="EMBL/GenBank/DDBJ databases">
        <authorList>
            <person name="Magalhaes I.L.F."/>
            <person name="Oliveira U."/>
            <person name="Santos F.R."/>
            <person name="Vidigal T.H.D.A."/>
            <person name="Brescovit A.D."/>
            <person name="Santos A.J."/>
        </authorList>
    </citation>
    <scope>NUCLEOTIDE SEQUENCE</scope>
    <source>
        <tissue evidence="1">Shoot tissue taken approximately 20 cm above the soil surface</tissue>
    </source>
</reference>
<dbReference type="AlphaFoldDB" id="A0A0A9DNM3"/>
<reference evidence="1" key="2">
    <citation type="journal article" date="2015" name="Data Brief">
        <title>Shoot transcriptome of the giant reed, Arundo donax.</title>
        <authorList>
            <person name="Barrero R.A."/>
            <person name="Guerrero F.D."/>
            <person name="Moolhuijzen P."/>
            <person name="Goolsby J.A."/>
            <person name="Tidwell J."/>
            <person name="Bellgard S.E."/>
            <person name="Bellgard M.I."/>
        </authorList>
    </citation>
    <scope>NUCLEOTIDE SEQUENCE</scope>
    <source>
        <tissue evidence="1">Shoot tissue taken approximately 20 cm above the soil surface</tissue>
    </source>
</reference>
<dbReference type="InterPro" id="IPR029057">
    <property type="entry name" value="PRTase-like"/>
</dbReference>
<dbReference type="InterPro" id="IPR000836">
    <property type="entry name" value="PRTase_dom"/>
</dbReference>
<name>A0A0A9DNM3_ARUDO</name>
<evidence type="ECO:0000313" key="1">
    <source>
        <dbReference type="EMBL" id="JAD89406.1"/>
    </source>
</evidence>